<name>A0A9P1KDG9_9CYAN</name>
<organism evidence="2 3">
    <name type="scientific">Limnospira indica PCC 8005</name>
    <dbReference type="NCBI Taxonomy" id="376219"/>
    <lineage>
        <taxon>Bacteria</taxon>
        <taxon>Bacillati</taxon>
        <taxon>Cyanobacteriota</taxon>
        <taxon>Cyanophyceae</taxon>
        <taxon>Oscillatoriophycideae</taxon>
        <taxon>Oscillatoriales</taxon>
        <taxon>Sirenicapillariaceae</taxon>
        <taxon>Limnospira</taxon>
    </lineage>
</organism>
<accession>A0A9P1KDG9</accession>
<evidence type="ECO:0000313" key="3">
    <source>
        <dbReference type="Proteomes" id="UP000032946"/>
    </source>
</evidence>
<dbReference type="RefSeq" id="WP_082113528.1">
    <property type="nucleotide sequence ID" value="NZ_FO818640.1"/>
</dbReference>
<evidence type="ECO:0000313" key="2">
    <source>
        <dbReference type="EMBL" id="CDM94528.1"/>
    </source>
</evidence>
<sequence>MPLVDAWNKHKEGWTAKLATAKGPHLGRSLVVEVPVDATSKIGVPMPMLLLHVLSGGSVSNEPNEVRELTIWRPPVSNTSTPNANRRNVLKGTRVRAYKKAEYTRFFVEAPVNPGYWRKYTQTRVGEKILRFISIKAPPIVSVSGLLYVFAHYFTIKPASLRTYNSMFRIPSSEGLTLANLGELTVGRSEGENQTRGDIPADAPSSSPGGKNSTKS</sequence>
<feature type="compositionally biased region" description="Polar residues" evidence="1">
    <location>
        <begin position="204"/>
        <end position="216"/>
    </location>
</feature>
<reference evidence="2 3" key="1">
    <citation type="submission" date="2014-02" db="EMBL/GenBank/DDBJ databases">
        <authorList>
            <person name="Genoscope - CEA"/>
        </authorList>
    </citation>
    <scope>NUCLEOTIDE SEQUENCE [LARGE SCALE GENOMIC DNA]</scope>
    <source>
        <strain evidence="2 3">PCC 8005</strain>
    </source>
</reference>
<protein>
    <submittedName>
        <fullName evidence="2">Uncharacterized protein</fullName>
    </submittedName>
</protein>
<proteinExistence type="predicted"/>
<keyword evidence="3" id="KW-1185">Reference proteome</keyword>
<gene>
    <name evidence="2" type="ORF">ARTHRO_20062</name>
</gene>
<evidence type="ECO:0000256" key="1">
    <source>
        <dbReference type="SAM" id="MobiDB-lite"/>
    </source>
</evidence>
<feature type="region of interest" description="Disordered" evidence="1">
    <location>
        <begin position="187"/>
        <end position="216"/>
    </location>
</feature>
<dbReference type="Proteomes" id="UP000032946">
    <property type="component" value="Chromosome"/>
</dbReference>
<dbReference type="EMBL" id="FO818640">
    <property type="protein sequence ID" value="CDM94528.1"/>
    <property type="molecule type" value="Genomic_DNA"/>
</dbReference>
<dbReference type="AlphaFoldDB" id="A0A9P1KDG9"/>